<evidence type="ECO:0000313" key="3">
    <source>
        <dbReference type="Proteomes" id="UP001165962"/>
    </source>
</evidence>
<dbReference type="InterPro" id="IPR017853">
    <property type="entry name" value="GH"/>
</dbReference>
<gene>
    <name evidence="2" type="ORF">G9U52_27570</name>
</gene>
<dbReference type="EMBL" id="JAAOIW010000012">
    <property type="protein sequence ID" value="NHN33581.1"/>
    <property type="molecule type" value="Genomic_DNA"/>
</dbReference>
<dbReference type="Proteomes" id="UP001165962">
    <property type="component" value="Unassembled WGS sequence"/>
</dbReference>
<organism evidence="2 3">
    <name type="scientific">Paenibacillus agricola</name>
    <dbReference type="NCBI Taxonomy" id="2716264"/>
    <lineage>
        <taxon>Bacteria</taxon>
        <taxon>Bacillati</taxon>
        <taxon>Bacillota</taxon>
        <taxon>Bacilli</taxon>
        <taxon>Bacillales</taxon>
        <taxon>Paenibacillaceae</taxon>
        <taxon>Paenibacillus</taxon>
    </lineage>
</organism>
<keyword evidence="3" id="KW-1185">Reference proteome</keyword>
<comment type="caution">
    <text evidence="2">The sequence shown here is derived from an EMBL/GenBank/DDBJ whole genome shotgun (WGS) entry which is preliminary data.</text>
</comment>
<feature type="domain" description="Rv2525c-like glycoside hydrolase-like" evidence="1">
    <location>
        <begin position="18"/>
        <end position="182"/>
    </location>
</feature>
<dbReference type="InterPro" id="IPR015020">
    <property type="entry name" value="Rv2525c-like_Glyco_Hydro-like"/>
</dbReference>
<evidence type="ECO:0000259" key="1">
    <source>
        <dbReference type="Pfam" id="PF08924"/>
    </source>
</evidence>
<reference evidence="2" key="1">
    <citation type="submission" date="2020-03" db="EMBL/GenBank/DDBJ databases">
        <title>Draft sequencing of Paenibacilllus sp. S3N08.</title>
        <authorList>
            <person name="Kim D.-U."/>
        </authorList>
    </citation>
    <scope>NUCLEOTIDE SEQUENCE</scope>
    <source>
        <strain evidence="2">S3N08</strain>
    </source>
</reference>
<accession>A0ABX0JI77</accession>
<dbReference type="Gene3D" id="3.20.20.80">
    <property type="entry name" value="Glycosidases"/>
    <property type="match status" value="1"/>
</dbReference>
<name>A0ABX0JI77_9BACL</name>
<protein>
    <submittedName>
        <fullName evidence="2">DUF1906 domain-containing protein</fullName>
    </submittedName>
</protein>
<dbReference type="SUPFAM" id="SSF51445">
    <property type="entry name" value="(Trans)glycosidases"/>
    <property type="match status" value="1"/>
</dbReference>
<dbReference type="RefSeq" id="WP_166153879.1">
    <property type="nucleotide sequence ID" value="NZ_JAAOIW010000012.1"/>
</dbReference>
<evidence type="ECO:0000313" key="2">
    <source>
        <dbReference type="EMBL" id="NHN33581.1"/>
    </source>
</evidence>
<proteinExistence type="predicted"/>
<sequence>MAKGIDCATALTVNTAAAFAADGNAFVARYLVPVNSWKALTLAEAEIITAAGMHIVSVFETSAGRPLTGKDGGKNDGSTALQLAKDIGQPEGSTIYAAVDFDATPGQMPLILAYLKAFDEATPGYATGVYGSAYVVEAVQAAGVCSHYWQTYAWSRGKVVDGIHIYQFRNDIEVNGIGVDLNESYGAEGWWSLAAIEEEKEAEDGMEKQQMVEYEADWKWDQLAKSLDGLYHAGLLENYNWAEQASNRDITISDALLIMATMLARQNGVKIGD</sequence>
<dbReference type="Pfam" id="PF08924">
    <property type="entry name" value="Rv2525c_GlyHyd-like"/>
    <property type="match status" value="1"/>
</dbReference>